<comment type="subcellular location">
    <subcellularLocation>
        <location evidence="1">Cell envelope</location>
    </subcellularLocation>
</comment>
<feature type="transmembrane region" description="Helical" evidence="3">
    <location>
        <begin position="6"/>
        <end position="22"/>
    </location>
</feature>
<comment type="caution">
    <text evidence="4">The sequence shown here is derived from an EMBL/GenBank/DDBJ whole genome shotgun (WGS) entry which is preliminary data.</text>
</comment>
<dbReference type="PANTHER" id="PTHR47870">
    <property type="entry name" value="CYTOCHROME C-TYPE BIOGENESIS PROTEIN CCMH"/>
    <property type="match status" value="1"/>
</dbReference>
<keyword evidence="3" id="KW-0472">Membrane</keyword>
<dbReference type="SUPFAM" id="SSF48452">
    <property type="entry name" value="TPR-like"/>
    <property type="match status" value="1"/>
</dbReference>
<protein>
    <submittedName>
        <fullName evidence="4">C-type cytochrome biogenesis protein CcmI</fullName>
    </submittedName>
</protein>
<reference evidence="5" key="1">
    <citation type="journal article" date="2019" name="Int. J. Syst. Evol. Microbiol.">
        <title>The Global Catalogue of Microorganisms (GCM) 10K type strain sequencing project: providing services to taxonomists for standard genome sequencing and annotation.</title>
        <authorList>
            <consortium name="The Broad Institute Genomics Platform"/>
            <consortium name="The Broad Institute Genome Sequencing Center for Infectious Disease"/>
            <person name="Wu L."/>
            <person name="Ma J."/>
        </authorList>
    </citation>
    <scope>NUCLEOTIDE SEQUENCE [LARGE SCALE GENOMIC DNA]</scope>
    <source>
        <strain evidence="5">CGMCC 1.16444</strain>
    </source>
</reference>
<dbReference type="InterPro" id="IPR017560">
    <property type="entry name" value="Cyt_c_biogenesis_CcmI"/>
</dbReference>
<evidence type="ECO:0000313" key="5">
    <source>
        <dbReference type="Proteomes" id="UP001595796"/>
    </source>
</evidence>
<gene>
    <name evidence="4" type="primary">ccmI</name>
    <name evidence="4" type="ORF">ACFPFW_07320</name>
</gene>
<dbReference type="RefSeq" id="WP_114956601.1">
    <property type="nucleotide sequence ID" value="NZ_JBHSJF010000006.1"/>
</dbReference>
<dbReference type="InterPro" id="IPR011990">
    <property type="entry name" value="TPR-like_helical_dom_sf"/>
</dbReference>
<evidence type="ECO:0000256" key="2">
    <source>
        <dbReference type="ARBA" id="ARBA00022748"/>
    </source>
</evidence>
<evidence type="ECO:0000313" key="4">
    <source>
        <dbReference type="EMBL" id="MFC5067826.1"/>
    </source>
</evidence>
<dbReference type="Gene3D" id="1.25.40.10">
    <property type="entry name" value="Tetratricopeptide repeat domain"/>
    <property type="match status" value="1"/>
</dbReference>
<accession>A0ABV9Z4R4</accession>
<feature type="transmembrane region" description="Helical" evidence="3">
    <location>
        <begin position="90"/>
        <end position="108"/>
    </location>
</feature>
<evidence type="ECO:0000256" key="3">
    <source>
        <dbReference type="SAM" id="Phobius"/>
    </source>
</evidence>
<keyword evidence="2" id="KW-0201">Cytochrome c-type biogenesis</keyword>
<keyword evidence="3" id="KW-1133">Transmembrane helix</keyword>
<dbReference type="EMBL" id="JBHSJF010000006">
    <property type="protein sequence ID" value="MFC5067826.1"/>
    <property type="molecule type" value="Genomic_DNA"/>
</dbReference>
<name>A0ABV9Z4R4_9HYPH</name>
<dbReference type="NCBIfam" id="TIGR03142">
    <property type="entry name" value="cytochro_ccmI"/>
    <property type="match status" value="1"/>
</dbReference>
<dbReference type="InterPro" id="IPR051263">
    <property type="entry name" value="C-type_cytochrome_biogenesis"/>
</dbReference>
<dbReference type="Proteomes" id="UP001595796">
    <property type="component" value="Unassembled WGS sequence"/>
</dbReference>
<keyword evidence="3" id="KW-0812">Transmembrane</keyword>
<keyword evidence="5" id="KW-1185">Reference proteome</keyword>
<evidence type="ECO:0000256" key="1">
    <source>
        <dbReference type="ARBA" id="ARBA00004196"/>
    </source>
</evidence>
<sequence>MSLGLVFIIMLAGAVMAVLWPLSRRRLAGEGSDLAVYRDQLDEVERDRVRGMIGDKEAEAASVELSRRLLAAAERAKAVAPEGGKGRRRVVAIIALFVLPLVSAVAYMELGRPDLPDQPLSARLSAPADQQDIAVLIGRVEAELQKRPDDGQGWEAIAPVYLRTDRPQDAVKAYSNAIRLLGPTAGREAGLGEALTMSAEGMVTPEAKAAFQRALALDQGMPLARFYLGRAADQSGDRVGAATIYRELVTEAPPNAPWIEVARQALAETALGEEGRAPAVDPQALAAATPENRLATIRGMVEGLEARLKETPGDLGGQLRLVRAWAMLGDADRAKAAAASARAALKDDAAAVRRIDDLMLGLGLRDGPA</sequence>
<dbReference type="PANTHER" id="PTHR47870:SF1">
    <property type="entry name" value="CYTOCHROME C-TYPE BIOGENESIS PROTEIN CCMH"/>
    <property type="match status" value="1"/>
</dbReference>
<proteinExistence type="predicted"/>
<organism evidence="4 5">
    <name type="scientific">Flaviflagellibacter deserti</name>
    <dbReference type="NCBI Taxonomy" id="2267266"/>
    <lineage>
        <taxon>Bacteria</taxon>
        <taxon>Pseudomonadati</taxon>
        <taxon>Pseudomonadota</taxon>
        <taxon>Alphaproteobacteria</taxon>
        <taxon>Hyphomicrobiales</taxon>
        <taxon>Flaviflagellibacter</taxon>
    </lineage>
</organism>